<dbReference type="SUPFAM" id="SSF52540">
    <property type="entry name" value="P-loop containing nucleoside triphosphate hydrolases"/>
    <property type="match status" value="1"/>
</dbReference>
<evidence type="ECO:0000256" key="1">
    <source>
        <dbReference type="ARBA" id="ARBA00004496"/>
    </source>
</evidence>
<dbReference type="Gene3D" id="3.40.50.300">
    <property type="entry name" value="P-loop containing nucleotide triphosphate hydrolases"/>
    <property type="match status" value="1"/>
</dbReference>
<keyword evidence="3" id="KW-0678">Repressor</keyword>
<evidence type="ECO:0000256" key="6">
    <source>
        <dbReference type="ARBA" id="ARBA00022840"/>
    </source>
</evidence>
<organism evidence="11 12">
    <name type="scientific">Swaminathania salitolerans</name>
    <dbReference type="NCBI Taxonomy" id="182838"/>
    <lineage>
        <taxon>Bacteria</taxon>
        <taxon>Pseudomonadati</taxon>
        <taxon>Pseudomonadota</taxon>
        <taxon>Alphaproteobacteria</taxon>
        <taxon>Acetobacterales</taxon>
        <taxon>Acetobacteraceae</taxon>
        <taxon>Swaminathania</taxon>
    </lineage>
</organism>
<keyword evidence="5" id="KW-0547">Nucleotide-binding</keyword>
<keyword evidence="6" id="KW-0067">ATP-binding</keyword>
<evidence type="ECO:0000256" key="3">
    <source>
        <dbReference type="ARBA" id="ARBA00022491"/>
    </source>
</evidence>
<dbReference type="InterPro" id="IPR002078">
    <property type="entry name" value="Sigma_54_int"/>
</dbReference>
<evidence type="ECO:0000313" key="12">
    <source>
        <dbReference type="Proteomes" id="UP000321405"/>
    </source>
</evidence>
<gene>
    <name evidence="11" type="ORF">SSA02_17180</name>
</gene>
<evidence type="ECO:0000256" key="4">
    <source>
        <dbReference type="ARBA" id="ARBA00022553"/>
    </source>
</evidence>
<dbReference type="PRINTS" id="PR01590">
    <property type="entry name" value="HTHFIS"/>
</dbReference>
<name>A0A511BQM7_9PROT</name>
<dbReference type="GO" id="GO:0000160">
    <property type="term" value="P:phosphorelay signal transduction system"/>
    <property type="evidence" value="ECO:0007669"/>
    <property type="project" value="UniProtKB-KW"/>
</dbReference>
<evidence type="ECO:0000256" key="5">
    <source>
        <dbReference type="ARBA" id="ARBA00022741"/>
    </source>
</evidence>
<dbReference type="PROSITE" id="PS50045">
    <property type="entry name" value="SIGMA54_INTERACT_4"/>
    <property type="match status" value="1"/>
</dbReference>
<dbReference type="PANTHER" id="PTHR32071">
    <property type="entry name" value="TRANSCRIPTIONAL REGULATORY PROTEIN"/>
    <property type="match status" value="1"/>
</dbReference>
<evidence type="ECO:0000256" key="7">
    <source>
        <dbReference type="ARBA" id="ARBA00023012"/>
    </source>
</evidence>
<comment type="caution">
    <text evidence="11">The sequence shown here is derived from an EMBL/GenBank/DDBJ whole genome shotgun (WGS) entry which is preliminary data.</text>
</comment>
<keyword evidence="12" id="KW-1185">Reference proteome</keyword>
<dbReference type="PANTHER" id="PTHR32071:SF95">
    <property type="entry name" value="DNA-BINDING TRANSCRIPTIONAL REGULATOR NTRC"/>
    <property type="match status" value="1"/>
</dbReference>
<keyword evidence="2" id="KW-0963">Cytoplasm</keyword>
<sequence length="276" mass="29911">MHGFIGETGTGKTRAARMLWTCSGHSGRLVPVADRDGLDEALSDPETGGILLDEIGTHDPALRLRLRAFLHAEGADPAADRTPVLIVTSSWPLSRLVQDGRLEAGLARRIAPHCLSLPTVGERQEDMAALCSDWLGQDGTGCRLDEACLAWIGAQDWPGNFRQIRQLLYQAAQMEPDTVIPVSRLAALHRIGAGAECVSFQGLMARFLPSMLDLESGTQGTLHARVLAEVERPLFSLVLKATDGNQLRAAALLGLNRNTLRKRLQLLGIETGRSRS</sequence>
<accession>A0A511BQM7</accession>
<dbReference type="Pfam" id="PF02954">
    <property type="entry name" value="HTH_8"/>
    <property type="match status" value="1"/>
</dbReference>
<proteinExistence type="predicted"/>
<dbReference type="Gene3D" id="1.10.10.60">
    <property type="entry name" value="Homeodomain-like"/>
    <property type="match status" value="1"/>
</dbReference>
<dbReference type="EMBL" id="BJVC01000003">
    <property type="protein sequence ID" value="GEL02555.1"/>
    <property type="molecule type" value="Genomic_DNA"/>
</dbReference>
<protein>
    <recommendedName>
        <fullName evidence="10">Sigma-54 factor interaction domain-containing protein</fullName>
    </recommendedName>
</protein>
<evidence type="ECO:0000256" key="9">
    <source>
        <dbReference type="ARBA" id="ARBA00023159"/>
    </source>
</evidence>
<dbReference type="Gene3D" id="1.10.8.60">
    <property type="match status" value="1"/>
</dbReference>
<dbReference type="InterPro" id="IPR009057">
    <property type="entry name" value="Homeodomain-like_sf"/>
</dbReference>
<dbReference type="AlphaFoldDB" id="A0A511BQM7"/>
<keyword evidence="4" id="KW-0597">Phosphoprotein</keyword>
<dbReference type="GO" id="GO:0043565">
    <property type="term" value="F:sequence-specific DNA binding"/>
    <property type="evidence" value="ECO:0007669"/>
    <property type="project" value="InterPro"/>
</dbReference>
<evidence type="ECO:0000256" key="2">
    <source>
        <dbReference type="ARBA" id="ARBA00022490"/>
    </source>
</evidence>
<feature type="domain" description="Sigma-54 factor interaction" evidence="10">
    <location>
        <begin position="1"/>
        <end position="173"/>
    </location>
</feature>
<keyword evidence="7" id="KW-0902">Two-component regulatory system</keyword>
<dbReference type="InterPro" id="IPR027417">
    <property type="entry name" value="P-loop_NTPase"/>
</dbReference>
<evidence type="ECO:0000313" key="11">
    <source>
        <dbReference type="EMBL" id="GEL02555.1"/>
    </source>
</evidence>
<dbReference type="GO" id="GO:0005737">
    <property type="term" value="C:cytoplasm"/>
    <property type="evidence" value="ECO:0007669"/>
    <property type="project" value="UniProtKB-SubCell"/>
</dbReference>
<dbReference type="GO" id="GO:0006355">
    <property type="term" value="P:regulation of DNA-templated transcription"/>
    <property type="evidence" value="ECO:0007669"/>
    <property type="project" value="InterPro"/>
</dbReference>
<dbReference type="InterPro" id="IPR002197">
    <property type="entry name" value="HTH_Fis"/>
</dbReference>
<keyword evidence="9" id="KW-0010">Activator</keyword>
<dbReference type="Proteomes" id="UP000321405">
    <property type="component" value="Unassembled WGS sequence"/>
</dbReference>
<dbReference type="SUPFAM" id="SSF46689">
    <property type="entry name" value="Homeodomain-like"/>
    <property type="match status" value="1"/>
</dbReference>
<comment type="subcellular location">
    <subcellularLocation>
        <location evidence="1">Cytoplasm</location>
    </subcellularLocation>
</comment>
<evidence type="ECO:0000256" key="8">
    <source>
        <dbReference type="ARBA" id="ARBA00023125"/>
    </source>
</evidence>
<evidence type="ECO:0000259" key="10">
    <source>
        <dbReference type="PROSITE" id="PS50045"/>
    </source>
</evidence>
<reference evidence="11 12" key="1">
    <citation type="submission" date="2019-07" db="EMBL/GenBank/DDBJ databases">
        <title>Whole genome shotgun sequence of Swaminathania salitolerans NBRC 104436.</title>
        <authorList>
            <person name="Hosoyama A."/>
            <person name="Uohara A."/>
            <person name="Ohji S."/>
            <person name="Ichikawa N."/>
        </authorList>
    </citation>
    <scope>NUCLEOTIDE SEQUENCE [LARGE SCALE GENOMIC DNA]</scope>
    <source>
        <strain evidence="11 12">NBRC 104436</strain>
    </source>
</reference>
<dbReference type="GO" id="GO:0005524">
    <property type="term" value="F:ATP binding"/>
    <property type="evidence" value="ECO:0007669"/>
    <property type="project" value="UniProtKB-KW"/>
</dbReference>
<keyword evidence="8" id="KW-0238">DNA-binding</keyword>